<dbReference type="InterPro" id="IPR011989">
    <property type="entry name" value="ARM-like"/>
</dbReference>
<dbReference type="PANTHER" id="PTHR21663:SF0">
    <property type="entry name" value="HEAT REPEAT-CONTAINING PROTEIN 5B"/>
    <property type="match status" value="1"/>
</dbReference>
<reference evidence="1 2" key="2">
    <citation type="submission" date="2018-11" db="EMBL/GenBank/DDBJ databases">
        <authorList>
            <consortium name="Pathogen Informatics"/>
        </authorList>
    </citation>
    <scope>NUCLEOTIDE SEQUENCE [LARGE SCALE GENOMIC DNA]</scope>
</reference>
<dbReference type="WBParaSite" id="GPUH_0002033101-mRNA-1">
    <property type="protein sequence ID" value="GPUH_0002033101-mRNA-1"/>
    <property type="gene ID" value="GPUH_0002033101"/>
</dbReference>
<keyword evidence="2" id="KW-1185">Reference proteome</keyword>
<accession>A0A183EH65</accession>
<dbReference type="Proteomes" id="UP000271098">
    <property type="component" value="Unassembled WGS sequence"/>
</dbReference>
<reference evidence="3" key="1">
    <citation type="submission" date="2016-06" db="UniProtKB">
        <authorList>
            <consortium name="WormBaseParasite"/>
        </authorList>
    </citation>
    <scope>IDENTIFICATION</scope>
</reference>
<dbReference type="Gene3D" id="1.25.10.10">
    <property type="entry name" value="Leucine-rich Repeat Variant"/>
    <property type="match status" value="1"/>
</dbReference>
<name>A0A183EH65_9BILA</name>
<dbReference type="GO" id="GO:0005794">
    <property type="term" value="C:Golgi apparatus"/>
    <property type="evidence" value="ECO:0007669"/>
    <property type="project" value="TreeGrafter"/>
</dbReference>
<gene>
    <name evidence="1" type="ORF">GPUH_LOCUS20306</name>
</gene>
<dbReference type="GO" id="GO:0005829">
    <property type="term" value="C:cytosol"/>
    <property type="evidence" value="ECO:0007669"/>
    <property type="project" value="GOC"/>
</dbReference>
<evidence type="ECO:0000313" key="3">
    <source>
        <dbReference type="WBParaSite" id="GPUH_0002033101-mRNA-1"/>
    </source>
</evidence>
<dbReference type="InterPro" id="IPR040108">
    <property type="entry name" value="Laa1/Sip1/HEATR5"/>
</dbReference>
<dbReference type="GO" id="GO:0030139">
    <property type="term" value="C:endocytic vesicle"/>
    <property type="evidence" value="ECO:0007669"/>
    <property type="project" value="TreeGrafter"/>
</dbReference>
<dbReference type="EMBL" id="UYRT01090178">
    <property type="protein sequence ID" value="VDN35769.1"/>
    <property type="molecule type" value="Genomic_DNA"/>
</dbReference>
<dbReference type="GO" id="GO:0006897">
    <property type="term" value="P:endocytosis"/>
    <property type="evidence" value="ECO:0007669"/>
    <property type="project" value="TreeGrafter"/>
</dbReference>
<sequence length="379" mass="41915">MIEQSNSLLLNEEALNLCADPKKPVFIYEWLRYLDRILPAAQKIYSVGDTYSLFETINFCNDILKGRDDSPTHLPVKLAALQCLGAMYETLGRLVGRSYEESFHLMIKWLKNAESQGRAELLHTFAKLVKGLGFGASSIHKDLYKIVKGHMSDRVMAVRIAALNCLTVLVPEYVFLYTNEVESISTLCFKALESSNYEVRLAVARLFAVLFCAAMDPPKSRLPATNSKTQSKVMSVEECFGILSHGFLRGGIGGFLKTGTVAVTGGQKETRIGVALAYVTLIRELGPLWLEKNHVFVTKHLMELTTKAGPLAYTNNVNQADEVVYMRRCVGYILRGTVGTILGEHAQIAVCKQLGAILADCINSFGKLRAADSKSYGQK</sequence>
<dbReference type="SUPFAM" id="SSF48371">
    <property type="entry name" value="ARM repeat"/>
    <property type="match status" value="1"/>
</dbReference>
<dbReference type="GO" id="GO:0008104">
    <property type="term" value="P:intracellular protein localization"/>
    <property type="evidence" value="ECO:0007669"/>
    <property type="project" value="TreeGrafter"/>
</dbReference>
<dbReference type="OrthoDB" id="192608at2759"/>
<evidence type="ECO:0000313" key="2">
    <source>
        <dbReference type="Proteomes" id="UP000271098"/>
    </source>
</evidence>
<protein>
    <submittedName>
        <fullName evidence="3">HEAT repeat-containing protein 5B</fullName>
    </submittedName>
</protein>
<proteinExistence type="predicted"/>
<dbReference type="AlphaFoldDB" id="A0A183EH65"/>
<dbReference type="InterPro" id="IPR016024">
    <property type="entry name" value="ARM-type_fold"/>
</dbReference>
<evidence type="ECO:0000313" key="1">
    <source>
        <dbReference type="EMBL" id="VDN35769.1"/>
    </source>
</evidence>
<dbReference type="PANTHER" id="PTHR21663">
    <property type="entry name" value="HYPOTHETICAL HEAT DOMAIN-CONTAINING"/>
    <property type="match status" value="1"/>
</dbReference>
<dbReference type="GO" id="GO:0016020">
    <property type="term" value="C:membrane"/>
    <property type="evidence" value="ECO:0007669"/>
    <property type="project" value="TreeGrafter"/>
</dbReference>
<organism evidence="3">
    <name type="scientific">Gongylonema pulchrum</name>
    <dbReference type="NCBI Taxonomy" id="637853"/>
    <lineage>
        <taxon>Eukaryota</taxon>
        <taxon>Metazoa</taxon>
        <taxon>Ecdysozoa</taxon>
        <taxon>Nematoda</taxon>
        <taxon>Chromadorea</taxon>
        <taxon>Rhabditida</taxon>
        <taxon>Spirurina</taxon>
        <taxon>Spiruromorpha</taxon>
        <taxon>Spiruroidea</taxon>
        <taxon>Gongylonematidae</taxon>
        <taxon>Gongylonema</taxon>
    </lineage>
</organism>
<dbReference type="GO" id="GO:0042147">
    <property type="term" value="P:retrograde transport, endosome to Golgi"/>
    <property type="evidence" value="ECO:0007669"/>
    <property type="project" value="TreeGrafter"/>
</dbReference>